<comment type="caution">
    <text evidence="5">The sequence shown here is derived from an EMBL/GenBank/DDBJ whole genome shotgun (WGS) entry which is preliminary data.</text>
</comment>
<dbReference type="PANTHER" id="PTHR33107:SF81">
    <property type="entry name" value="TRYPSIN INHIBITOR A"/>
    <property type="match status" value="1"/>
</dbReference>
<feature type="chain" id="PRO_5041678823" evidence="4">
    <location>
        <begin position="23"/>
        <end position="159"/>
    </location>
</feature>
<dbReference type="GO" id="GO:0004866">
    <property type="term" value="F:endopeptidase inhibitor activity"/>
    <property type="evidence" value="ECO:0007669"/>
    <property type="project" value="InterPro"/>
</dbReference>
<accession>A0AA87YV41</accession>
<dbReference type="SUPFAM" id="SSF50386">
    <property type="entry name" value="STI-like"/>
    <property type="match status" value="1"/>
</dbReference>
<keyword evidence="2" id="KW-1015">Disulfide bond</keyword>
<dbReference type="PANTHER" id="PTHR33107">
    <property type="entry name" value="KUNITZ TRYPSIN INHIBITOR 2"/>
    <property type="match status" value="1"/>
</dbReference>
<dbReference type="SMART" id="SM00452">
    <property type="entry name" value="STI"/>
    <property type="match status" value="1"/>
</dbReference>
<evidence type="ECO:0000256" key="3">
    <source>
        <dbReference type="SAM" id="MobiDB-lite"/>
    </source>
</evidence>
<evidence type="ECO:0000256" key="4">
    <source>
        <dbReference type="SAM" id="SignalP"/>
    </source>
</evidence>
<keyword evidence="4" id="KW-0732">Signal</keyword>
<dbReference type="PRINTS" id="PR00291">
    <property type="entry name" value="KUNITZINHBTR"/>
</dbReference>
<dbReference type="PROSITE" id="PS00283">
    <property type="entry name" value="SOYBEAN_KUNITZ"/>
    <property type="match status" value="1"/>
</dbReference>
<evidence type="ECO:0000256" key="2">
    <source>
        <dbReference type="ARBA" id="ARBA00023157"/>
    </source>
</evidence>
<feature type="compositionally biased region" description="Polar residues" evidence="3">
    <location>
        <begin position="139"/>
        <end position="151"/>
    </location>
</feature>
<gene>
    <name evidence="5" type="ORF">TIFTF001_040549</name>
</gene>
<dbReference type="Proteomes" id="UP001187192">
    <property type="component" value="Unassembled WGS sequence"/>
</dbReference>
<feature type="region of interest" description="Disordered" evidence="3">
    <location>
        <begin position="131"/>
        <end position="152"/>
    </location>
</feature>
<dbReference type="AlphaFoldDB" id="A0AA87YV41"/>
<dbReference type="Pfam" id="PF00197">
    <property type="entry name" value="Kunitz_legume"/>
    <property type="match status" value="1"/>
</dbReference>
<sequence>MKLIRLSLSFIWLIAMAVAATAQNPVLDTTGRPVRRGVEYYIKPTITDNGGRFTLINRNNSCPLYVGQENSSAAKGLPVTFAPFFEDINVVREARDFKVAFAALTICGQSTTWQLDGELIGTGDDWPVRGGAKGKGENPKSQAKTLDSNQGIDKLYVPN</sequence>
<reference evidence="5" key="1">
    <citation type="submission" date="2023-07" db="EMBL/GenBank/DDBJ databases">
        <title>draft genome sequence of fig (Ficus carica).</title>
        <authorList>
            <person name="Takahashi T."/>
            <person name="Nishimura K."/>
        </authorList>
    </citation>
    <scope>NUCLEOTIDE SEQUENCE</scope>
</reference>
<evidence type="ECO:0000313" key="5">
    <source>
        <dbReference type="EMBL" id="GMN24239.1"/>
    </source>
</evidence>
<dbReference type="InterPro" id="IPR002160">
    <property type="entry name" value="Prot_inh_Kunz-lg"/>
</dbReference>
<keyword evidence="6" id="KW-1185">Reference proteome</keyword>
<evidence type="ECO:0000256" key="1">
    <source>
        <dbReference type="ARBA" id="ARBA00005440"/>
    </source>
</evidence>
<dbReference type="InterPro" id="IPR011065">
    <property type="entry name" value="Kunitz_inhibitor_STI-like_sf"/>
</dbReference>
<organism evidence="5 6">
    <name type="scientific">Ficus carica</name>
    <name type="common">Common fig</name>
    <dbReference type="NCBI Taxonomy" id="3494"/>
    <lineage>
        <taxon>Eukaryota</taxon>
        <taxon>Viridiplantae</taxon>
        <taxon>Streptophyta</taxon>
        <taxon>Embryophyta</taxon>
        <taxon>Tracheophyta</taxon>
        <taxon>Spermatophyta</taxon>
        <taxon>Magnoliopsida</taxon>
        <taxon>eudicotyledons</taxon>
        <taxon>Gunneridae</taxon>
        <taxon>Pentapetalae</taxon>
        <taxon>rosids</taxon>
        <taxon>fabids</taxon>
        <taxon>Rosales</taxon>
        <taxon>Moraceae</taxon>
        <taxon>Ficeae</taxon>
        <taxon>Ficus</taxon>
    </lineage>
</organism>
<proteinExistence type="inferred from homology"/>
<evidence type="ECO:0000313" key="6">
    <source>
        <dbReference type="Proteomes" id="UP001187192"/>
    </source>
</evidence>
<protein>
    <submittedName>
        <fullName evidence="5">Uncharacterized protein</fullName>
    </submittedName>
</protein>
<dbReference type="Gene3D" id="2.80.10.50">
    <property type="match status" value="1"/>
</dbReference>
<feature type="signal peptide" evidence="4">
    <location>
        <begin position="1"/>
        <end position="22"/>
    </location>
</feature>
<comment type="similarity">
    <text evidence="1">Belongs to the protease inhibitor I3 (leguminous Kunitz-type inhibitor) family.</text>
</comment>
<name>A0AA87YV41_FICCA</name>
<dbReference type="EMBL" id="BTGU01001492">
    <property type="protein sequence ID" value="GMN24239.1"/>
    <property type="molecule type" value="Genomic_DNA"/>
</dbReference>